<comment type="caution">
    <text evidence="2">The sequence shown here is derived from an EMBL/GenBank/DDBJ whole genome shotgun (WGS) entry which is preliminary data.</text>
</comment>
<dbReference type="PANTHER" id="PTHR21028">
    <property type="entry name" value="SI:CH211-156B7.4"/>
    <property type="match status" value="1"/>
</dbReference>
<feature type="domain" description="CYTH" evidence="1">
    <location>
        <begin position="6"/>
        <end position="192"/>
    </location>
</feature>
<dbReference type="InterPro" id="IPR033469">
    <property type="entry name" value="CYTH-like_dom_sf"/>
</dbReference>
<proteinExistence type="predicted"/>
<dbReference type="EMBL" id="MWBO01000016">
    <property type="protein sequence ID" value="OQA52950.1"/>
    <property type="molecule type" value="Genomic_DNA"/>
</dbReference>
<sequence length="197" mass="23065">MNRKQNHEVEVRAIINGKNKKDLEEKIMMLGFEFIEEEQLEDDYFCKNEVSDFSEVEMNDIGSFSLRLRKKNAKGRIANELNMKVITKEGDHSGWDEHEVEIGSLDNMASILKLMGYKIFFSFKKTRYVFKKHNCEILLEDISDLGLAIEIEIMTEEEKAVEAKREIYKLMESLKIDLSNKVPKSITNMLMKKNSHF</sequence>
<dbReference type="InterPro" id="IPR023577">
    <property type="entry name" value="CYTH_domain"/>
</dbReference>
<dbReference type="Pfam" id="PF01928">
    <property type="entry name" value="CYTH"/>
    <property type="match status" value="1"/>
</dbReference>
<name>A0A1V5SEJ1_9BACT</name>
<dbReference type="PROSITE" id="PS51707">
    <property type="entry name" value="CYTH"/>
    <property type="match status" value="1"/>
</dbReference>
<accession>A0A1V5SEJ1</accession>
<dbReference type="SUPFAM" id="SSF55154">
    <property type="entry name" value="CYTH-like phosphatases"/>
    <property type="match status" value="1"/>
</dbReference>
<dbReference type="InterPro" id="IPR008173">
    <property type="entry name" value="Adenylyl_cyclase_CyaB"/>
</dbReference>
<dbReference type="PANTHER" id="PTHR21028:SF2">
    <property type="entry name" value="CYTH DOMAIN-CONTAINING PROTEIN"/>
    <property type="match status" value="1"/>
</dbReference>
<dbReference type="NCBIfam" id="TIGR00318">
    <property type="entry name" value="cyaB"/>
    <property type="match status" value="1"/>
</dbReference>
<dbReference type="Gene3D" id="2.40.320.10">
    <property type="entry name" value="Hypothetical Protein Pfu-838710-001"/>
    <property type="match status" value="1"/>
</dbReference>
<dbReference type="Proteomes" id="UP000485367">
    <property type="component" value="Unassembled WGS sequence"/>
</dbReference>
<gene>
    <name evidence="2" type="ORF">BWY43_00236</name>
</gene>
<protein>
    <submittedName>
        <fullName evidence="2">CYTH domain protein</fullName>
    </submittedName>
</protein>
<dbReference type="AlphaFoldDB" id="A0A1V5SEJ1"/>
<reference evidence="2" key="1">
    <citation type="submission" date="2017-02" db="EMBL/GenBank/DDBJ databases">
        <title>Delving into the versatile metabolic prowess of the omnipresent phylum Bacteroidetes.</title>
        <authorList>
            <person name="Nobu M.K."/>
            <person name="Mei R."/>
            <person name="Narihiro T."/>
            <person name="Kuroda K."/>
            <person name="Liu W.-T."/>
        </authorList>
    </citation>
    <scope>NUCLEOTIDE SEQUENCE</scope>
    <source>
        <strain evidence="2">ADurb.Bin280</strain>
    </source>
</reference>
<evidence type="ECO:0000313" key="2">
    <source>
        <dbReference type="EMBL" id="OQA52950.1"/>
    </source>
</evidence>
<evidence type="ECO:0000259" key="1">
    <source>
        <dbReference type="PROSITE" id="PS51707"/>
    </source>
</evidence>
<organism evidence="2">
    <name type="scientific">candidate division WS2 bacterium ADurb.Bin280</name>
    <dbReference type="NCBI Taxonomy" id="1852829"/>
    <lineage>
        <taxon>Bacteria</taxon>
        <taxon>candidate division WS2</taxon>
    </lineage>
</organism>